<dbReference type="AlphaFoldDB" id="A0A1H5MLZ5"/>
<sequence length="208" mass="22745">MDGRDRWTATVETVAPGWLLVPAGMDDAARAQWVDGRATELRDIWGAEWTHDYDDDVRSLLDAAAGERSESDALLLFQVWPVFAPIACMCRIAVLPNDGLPPWDTWDGVAHRVEAPHVGPGVQYTERRVYTDDGGEVEVFSTAFVFNDGATALVVALQEMPAPVLNDVRAGFIGLLDSLRLESADGTVFTSDEPAGIYDDGPWRLEAV</sequence>
<dbReference type="RefSeq" id="WP_089774267.1">
    <property type="nucleotide sequence ID" value="NZ_FNTX01000002.1"/>
</dbReference>
<dbReference type="Proteomes" id="UP000199220">
    <property type="component" value="Unassembled WGS sequence"/>
</dbReference>
<gene>
    <name evidence="1" type="ORF">SAMN04488554_3487</name>
</gene>
<dbReference type="OrthoDB" id="3769699at2"/>
<organism evidence="1 2">
    <name type="scientific">Ruania alba</name>
    <dbReference type="NCBI Taxonomy" id="648782"/>
    <lineage>
        <taxon>Bacteria</taxon>
        <taxon>Bacillati</taxon>
        <taxon>Actinomycetota</taxon>
        <taxon>Actinomycetes</taxon>
        <taxon>Micrococcales</taxon>
        <taxon>Ruaniaceae</taxon>
        <taxon>Ruania</taxon>
    </lineage>
</organism>
<dbReference type="STRING" id="648782.SAMN04488554_3487"/>
<accession>A0A1H5MLZ5</accession>
<proteinExistence type="predicted"/>
<evidence type="ECO:0000313" key="2">
    <source>
        <dbReference type="Proteomes" id="UP000199220"/>
    </source>
</evidence>
<evidence type="ECO:0000313" key="1">
    <source>
        <dbReference type="EMBL" id="SEE90336.1"/>
    </source>
</evidence>
<reference evidence="2" key="1">
    <citation type="submission" date="2016-10" db="EMBL/GenBank/DDBJ databases">
        <authorList>
            <person name="Varghese N."/>
            <person name="Submissions S."/>
        </authorList>
    </citation>
    <scope>NUCLEOTIDE SEQUENCE [LARGE SCALE GENOMIC DNA]</scope>
    <source>
        <strain evidence="2">DSM 21368</strain>
    </source>
</reference>
<dbReference type="EMBL" id="FNTX01000002">
    <property type="protein sequence ID" value="SEE90336.1"/>
    <property type="molecule type" value="Genomic_DNA"/>
</dbReference>
<protein>
    <submittedName>
        <fullName evidence="1">Uncharacterized protein</fullName>
    </submittedName>
</protein>
<keyword evidence="2" id="KW-1185">Reference proteome</keyword>
<name>A0A1H5MLZ5_9MICO</name>